<feature type="transmembrane region" description="Helical" evidence="1">
    <location>
        <begin position="43"/>
        <end position="61"/>
    </location>
</feature>
<evidence type="ECO:0000259" key="2">
    <source>
        <dbReference type="Pfam" id="PF01757"/>
    </source>
</evidence>
<keyword evidence="3" id="KW-0808">Transferase</keyword>
<proteinExistence type="predicted"/>
<dbReference type="EMBL" id="DVKS01000135">
    <property type="protein sequence ID" value="HIT41983.1"/>
    <property type="molecule type" value="Genomic_DNA"/>
</dbReference>
<dbReference type="Proteomes" id="UP000886860">
    <property type="component" value="Unassembled WGS sequence"/>
</dbReference>
<keyword evidence="1" id="KW-0472">Membrane</keyword>
<feature type="transmembrane region" description="Helical" evidence="1">
    <location>
        <begin position="140"/>
        <end position="158"/>
    </location>
</feature>
<feature type="transmembrane region" description="Helical" evidence="1">
    <location>
        <begin position="17"/>
        <end position="37"/>
    </location>
</feature>
<comment type="caution">
    <text evidence="3">The sequence shown here is derived from an EMBL/GenBank/DDBJ whole genome shotgun (WGS) entry which is preliminary data.</text>
</comment>
<keyword evidence="1" id="KW-1133">Transmembrane helix</keyword>
<accession>A0A9D1KEX0</accession>
<feature type="transmembrane region" description="Helical" evidence="1">
    <location>
        <begin position="98"/>
        <end position="120"/>
    </location>
</feature>
<evidence type="ECO:0000313" key="3">
    <source>
        <dbReference type="EMBL" id="HIT41983.1"/>
    </source>
</evidence>
<reference evidence="3" key="2">
    <citation type="journal article" date="2021" name="PeerJ">
        <title>Extensive microbial diversity within the chicken gut microbiome revealed by metagenomics and culture.</title>
        <authorList>
            <person name="Gilroy R."/>
            <person name="Ravi A."/>
            <person name="Getino M."/>
            <person name="Pursley I."/>
            <person name="Horton D.L."/>
            <person name="Alikhan N.F."/>
            <person name="Baker D."/>
            <person name="Gharbi K."/>
            <person name="Hall N."/>
            <person name="Watson M."/>
            <person name="Adriaenssens E.M."/>
            <person name="Foster-Nyarko E."/>
            <person name="Jarju S."/>
            <person name="Secka A."/>
            <person name="Antonio M."/>
            <person name="Oren A."/>
            <person name="Chaudhuri R.R."/>
            <person name="La Ragione R."/>
            <person name="Hildebrand F."/>
            <person name="Pallen M.J."/>
        </authorList>
    </citation>
    <scope>NUCLEOTIDE SEQUENCE</scope>
    <source>
        <strain evidence="3">CHK123-3438</strain>
    </source>
</reference>
<feature type="transmembrane region" description="Helical" evidence="1">
    <location>
        <begin position="73"/>
        <end position="92"/>
    </location>
</feature>
<name>A0A9D1KEX0_9FIRM</name>
<feature type="non-terminal residue" evidence="3">
    <location>
        <position position="1"/>
    </location>
</feature>
<gene>
    <name evidence="3" type="ORF">IAB60_07810</name>
</gene>
<dbReference type="GO" id="GO:0016747">
    <property type="term" value="F:acyltransferase activity, transferring groups other than amino-acyl groups"/>
    <property type="evidence" value="ECO:0007669"/>
    <property type="project" value="InterPro"/>
</dbReference>
<dbReference type="Pfam" id="PF01757">
    <property type="entry name" value="Acyl_transf_3"/>
    <property type="match status" value="1"/>
</dbReference>
<keyword evidence="3" id="KW-0012">Acyltransferase</keyword>
<evidence type="ECO:0000256" key="1">
    <source>
        <dbReference type="SAM" id="Phobius"/>
    </source>
</evidence>
<keyword evidence="1" id="KW-0812">Transmembrane</keyword>
<dbReference type="InterPro" id="IPR002656">
    <property type="entry name" value="Acyl_transf_3_dom"/>
</dbReference>
<organism evidence="3 4">
    <name type="scientific">Candidatus Caccovicinus merdipullorum</name>
    <dbReference type="NCBI Taxonomy" id="2840724"/>
    <lineage>
        <taxon>Bacteria</taxon>
        <taxon>Bacillati</taxon>
        <taxon>Bacillota</taxon>
        <taxon>Clostridia</taxon>
        <taxon>Eubacteriales</taxon>
        <taxon>Candidatus Caccovicinus</taxon>
    </lineage>
</organism>
<feature type="domain" description="Acyltransferase 3" evidence="2">
    <location>
        <begin position="2"/>
        <end position="181"/>
    </location>
</feature>
<evidence type="ECO:0000313" key="4">
    <source>
        <dbReference type="Proteomes" id="UP000886860"/>
    </source>
</evidence>
<reference evidence="3" key="1">
    <citation type="submission" date="2020-10" db="EMBL/GenBank/DDBJ databases">
        <authorList>
            <person name="Gilroy R."/>
        </authorList>
    </citation>
    <scope>NUCLEOTIDE SEQUENCE</scope>
    <source>
        <strain evidence="3">CHK123-3438</strain>
    </source>
</reference>
<protein>
    <submittedName>
        <fullName evidence="3">Acyltransferase family protein</fullName>
    </submittedName>
</protein>
<dbReference type="AlphaFoldDB" id="A0A9D1KEX0"/>
<sequence length="210" mass="23725">AVPFLAPMFGSLKRKELWLLFGVSLAYFFLQNLYQIFGLEMVFTSYPFYSWIFYCMLGYLLDHLELSARGRKGFLAAGAGAFLISAWEICFWERENPALHNYSVTMILMTAALYLGLTSWGKRMPDICAAAVRFLSVRSFYIYLMHGLTQILLAARVGDRAAGWGMWFFLSAASFCFALVIGVVLEWLYRPVSGWLCGLFGGQKESGVEG</sequence>
<feature type="transmembrane region" description="Helical" evidence="1">
    <location>
        <begin position="164"/>
        <end position="189"/>
    </location>
</feature>